<dbReference type="GO" id="GO:0003677">
    <property type="term" value="F:DNA binding"/>
    <property type="evidence" value="ECO:0007669"/>
    <property type="project" value="InterPro"/>
</dbReference>
<dbReference type="InterPro" id="IPR009057">
    <property type="entry name" value="Homeodomain-like_sf"/>
</dbReference>
<evidence type="ECO:0000259" key="1">
    <source>
        <dbReference type="Pfam" id="PF05225"/>
    </source>
</evidence>
<gene>
    <name evidence="2" type="ORF">CSUB01_05958</name>
</gene>
<dbReference type="OMA" id="WSENGEI"/>
<dbReference type="Pfam" id="PF05225">
    <property type="entry name" value="HTH_psq"/>
    <property type="match status" value="1"/>
</dbReference>
<dbReference type="STRING" id="1173701.A0A066X4V3"/>
<sequence length="513" mass="58701">MASQKPSNRPSLIFELPNRPPFGWTDFLHVTTLGNEEIEQLLLECNYAKAVLQKECDRRQTQGEPVPMSQELYTVLKRNQGRARNRDTTPQPSDETTWLIARLTGSHFQFDEARLSTYEKASLVSLSMNLANYPGAEPIRLEAARFSSQSCYTVFPTLSKEDRQLASLIFFAGNDVPHCFLSTASFRWSENGEIEFQECSLPGSIKSLKDKGIAYEKTKGTYSVSEAAVEDSKDEFWKVKVLEHICRIFPKDSHMAPTNYTQTGYALLPILRHVANHFYNLGASRTWEYSMQRAALETFLSATQFGDLSWKLQAMRASEELVLLSNDPISRARVEIRRLALRRLFPSVLTHQQTFRGLHDCRPHGLATNKRSNAFLGQLELIEVQALIDDKASAEDVWWATKRFQPFDKNNVSSQENLILLELYFLYAKSLRYWGRIEEANVQFQSLLKLYTKDKVNQAIQDVLDGASTRQASRRWGVPRSTIHNRIHGIQSRDTAFIDLQRLSQTQESKLAS</sequence>
<dbReference type="OrthoDB" id="5182912at2759"/>
<accession>A0A066X4V3</accession>
<dbReference type="HOGENOM" id="CLU_531003_0_0_1"/>
<dbReference type="EMBL" id="JMSE01001474">
    <property type="protein sequence ID" value="KDN60766.1"/>
    <property type="molecule type" value="Genomic_DNA"/>
</dbReference>
<dbReference type="SUPFAM" id="SSF46689">
    <property type="entry name" value="Homeodomain-like"/>
    <property type="match status" value="1"/>
</dbReference>
<keyword evidence="3" id="KW-1185">Reference proteome</keyword>
<dbReference type="Gene3D" id="1.10.10.60">
    <property type="entry name" value="Homeodomain-like"/>
    <property type="match status" value="1"/>
</dbReference>
<name>A0A066X4V3_COLSU</name>
<proteinExistence type="predicted"/>
<evidence type="ECO:0000313" key="2">
    <source>
        <dbReference type="EMBL" id="KDN60766.1"/>
    </source>
</evidence>
<organism evidence="2 3">
    <name type="scientific">Colletotrichum sublineola</name>
    <name type="common">Sorghum anthracnose fungus</name>
    <dbReference type="NCBI Taxonomy" id="1173701"/>
    <lineage>
        <taxon>Eukaryota</taxon>
        <taxon>Fungi</taxon>
        <taxon>Dikarya</taxon>
        <taxon>Ascomycota</taxon>
        <taxon>Pezizomycotina</taxon>
        <taxon>Sordariomycetes</taxon>
        <taxon>Hypocreomycetidae</taxon>
        <taxon>Glomerellales</taxon>
        <taxon>Glomerellaceae</taxon>
        <taxon>Colletotrichum</taxon>
        <taxon>Colletotrichum graminicola species complex</taxon>
    </lineage>
</organism>
<evidence type="ECO:0000313" key="3">
    <source>
        <dbReference type="Proteomes" id="UP000027238"/>
    </source>
</evidence>
<dbReference type="Proteomes" id="UP000027238">
    <property type="component" value="Unassembled WGS sequence"/>
</dbReference>
<protein>
    <recommendedName>
        <fullName evidence="1">HTH psq-type domain-containing protein</fullName>
    </recommendedName>
</protein>
<dbReference type="AlphaFoldDB" id="A0A066X4V3"/>
<feature type="domain" description="HTH psq-type" evidence="1">
    <location>
        <begin position="453"/>
        <end position="490"/>
    </location>
</feature>
<reference evidence="3" key="1">
    <citation type="journal article" date="2014" name="Genome Announc.">
        <title>Draft genome sequence of Colletotrichum sublineola, a destructive pathogen of cultivated sorghum.</title>
        <authorList>
            <person name="Baroncelli R."/>
            <person name="Sanz-Martin J.M."/>
            <person name="Rech G.E."/>
            <person name="Sukno S.A."/>
            <person name="Thon M.R."/>
        </authorList>
    </citation>
    <scope>NUCLEOTIDE SEQUENCE [LARGE SCALE GENOMIC DNA]</scope>
    <source>
        <strain evidence="3">TX430BB</strain>
    </source>
</reference>
<dbReference type="InterPro" id="IPR007889">
    <property type="entry name" value="HTH_Psq"/>
</dbReference>
<comment type="caution">
    <text evidence="2">The sequence shown here is derived from an EMBL/GenBank/DDBJ whole genome shotgun (WGS) entry which is preliminary data.</text>
</comment>